<dbReference type="SUPFAM" id="SSF52518">
    <property type="entry name" value="Thiamin diphosphate-binding fold (THDP-binding)"/>
    <property type="match status" value="1"/>
</dbReference>
<dbReference type="InterPro" id="IPR017596">
    <property type="entry name" value="PdhA/BkdA"/>
</dbReference>
<dbReference type="PANTHER" id="PTHR43380">
    <property type="entry name" value="2-OXOISOVALERATE DEHYDROGENASE SUBUNIT ALPHA, MITOCHONDRIAL"/>
    <property type="match status" value="1"/>
</dbReference>
<dbReference type="EMBL" id="VYKK01000005">
    <property type="protein sequence ID" value="KAA9006525.1"/>
    <property type="molecule type" value="Genomic_DNA"/>
</dbReference>
<evidence type="ECO:0000256" key="1">
    <source>
        <dbReference type="ARBA" id="ARBA00001964"/>
    </source>
</evidence>
<accession>A0A5J5GEE0</accession>
<reference evidence="12 13" key="1">
    <citation type="submission" date="2019-09" db="EMBL/GenBank/DDBJ databases">
        <title>Bacillus ochoae sp. nov., Paenibacillus whitsoniae sp. nov., Paenibacillus spiritus sp. nov. Isolated from the Mars Exploration Rover during spacecraft assembly.</title>
        <authorList>
            <person name="Seuylemezian A."/>
            <person name="Vaishampayan P."/>
        </authorList>
    </citation>
    <scope>NUCLEOTIDE SEQUENCE [LARGE SCALE GENOMIC DNA]</scope>
    <source>
        <strain evidence="12 13">MER_111</strain>
    </source>
</reference>
<organism evidence="12 13">
    <name type="scientific">Paenibacillus spiritus</name>
    <dbReference type="NCBI Taxonomy" id="2496557"/>
    <lineage>
        <taxon>Bacteria</taxon>
        <taxon>Bacillati</taxon>
        <taxon>Bacillota</taxon>
        <taxon>Bacilli</taxon>
        <taxon>Bacillales</taxon>
        <taxon>Paenibacillaceae</taxon>
        <taxon>Paenibacillus</taxon>
    </lineage>
</organism>
<evidence type="ECO:0000256" key="8">
    <source>
        <dbReference type="ARBA" id="ARBA00025211"/>
    </source>
</evidence>
<dbReference type="Pfam" id="PF00676">
    <property type="entry name" value="E1_dh"/>
    <property type="match status" value="1"/>
</dbReference>
<dbReference type="Gene3D" id="3.40.50.970">
    <property type="match status" value="1"/>
</dbReference>
<dbReference type="CDD" id="cd02000">
    <property type="entry name" value="TPP_E1_PDC_ADC_BCADC"/>
    <property type="match status" value="1"/>
</dbReference>
<evidence type="ECO:0000256" key="7">
    <source>
        <dbReference type="ARBA" id="ARBA00023317"/>
    </source>
</evidence>
<evidence type="ECO:0000256" key="6">
    <source>
        <dbReference type="ARBA" id="ARBA00023052"/>
    </source>
</evidence>
<evidence type="ECO:0000256" key="2">
    <source>
        <dbReference type="ARBA" id="ARBA00011870"/>
    </source>
</evidence>
<dbReference type="EC" id="1.2.4.1" evidence="3 10"/>
<comment type="cofactor">
    <cofactor evidence="1 10">
        <name>thiamine diphosphate</name>
        <dbReference type="ChEBI" id="CHEBI:58937"/>
    </cofactor>
</comment>
<dbReference type="GO" id="GO:0009083">
    <property type="term" value="P:branched-chain amino acid catabolic process"/>
    <property type="evidence" value="ECO:0007669"/>
    <property type="project" value="TreeGrafter"/>
</dbReference>
<comment type="caution">
    <text evidence="12">The sequence shown here is derived from an EMBL/GenBank/DDBJ whole genome shotgun (WGS) entry which is preliminary data.</text>
</comment>
<dbReference type="PANTHER" id="PTHR43380:SF1">
    <property type="entry name" value="2-OXOISOVALERATE DEHYDROGENASE SUBUNIT ALPHA, MITOCHONDRIAL"/>
    <property type="match status" value="1"/>
</dbReference>
<evidence type="ECO:0000313" key="13">
    <source>
        <dbReference type="Proteomes" id="UP000367750"/>
    </source>
</evidence>
<keyword evidence="13" id="KW-1185">Reference proteome</keyword>
<evidence type="ECO:0000256" key="10">
    <source>
        <dbReference type="RuleBase" id="RU366007"/>
    </source>
</evidence>
<protein>
    <recommendedName>
        <fullName evidence="4 10">Pyruvate dehydrogenase E1 component subunit alpha</fullName>
        <ecNumber evidence="3 10">1.2.4.1</ecNumber>
    </recommendedName>
</protein>
<evidence type="ECO:0000259" key="11">
    <source>
        <dbReference type="Pfam" id="PF00676"/>
    </source>
</evidence>
<comment type="catalytic activity">
    <reaction evidence="9 10">
        <text>N(6)-[(R)-lipoyl]-L-lysyl-[protein] + pyruvate + H(+) = N(6)-[(R)-S(8)-acetyldihydrolipoyl]-L-lysyl-[protein] + CO2</text>
        <dbReference type="Rhea" id="RHEA:19189"/>
        <dbReference type="Rhea" id="RHEA-COMP:10474"/>
        <dbReference type="Rhea" id="RHEA-COMP:10478"/>
        <dbReference type="ChEBI" id="CHEBI:15361"/>
        <dbReference type="ChEBI" id="CHEBI:15378"/>
        <dbReference type="ChEBI" id="CHEBI:16526"/>
        <dbReference type="ChEBI" id="CHEBI:83099"/>
        <dbReference type="ChEBI" id="CHEBI:83111"/>
        <dbReference type="EC" id="1.2.4.1"/>
    </reaction>
</comment>
<name>A0A5J5GEE0_9BACL</name>
<comment type="subunit">
    <text evidence="2 10">Heterodimer of an alpha and a beta chain.</text>
</comment>
<dbReference type="RefSeq" id="WP_150457355.1">
    <property type="nucleotide sequence ID" value="NZ_VYKK01000005.1"/>
</dbReference>
<dbReference type="GO" id="GO:0004739">
    <property type="term" value="F:pyruvate dehydrogenase (acetyl-transferring) activity"/>
    <property type="evidence" value="ECO:0007669"/>
    <property type="project" value="UniProtKB-UniRule"/>
</dbReference>
<dbReference type="InterPro" id="IPR001017">
    <property type="entry name" value="DH_E1"/>
</dbReference>
<dbReference type="InterPro" id="IPR050771">
    <property type="entry name" value="Alpha-ketoacid_DH_E1_comp"/>
</dbReference>
<dbReference type="OrthoDB" id="9766715at2"/>
<evidence type="ECO:0000256" key="4">
    <source>
        <dbReference type="ARBA" id="ARBA00014159"/>
    </source>
</evidence>
<gene>
    <name evidence="12" type="primary">pdhA</name>
    <name evidence="12" type="ORF">F4V43_06170</name>
</gene>
<keyword evidence="6 10" id="KW-0786">Thiamine pyrophosphate</keyword>
<keyword evidence="7 10" id="KW-0670">Pyruvate</keyword>
<evidence type="ECO:0000256" key="9">
    <source>
        <dbReference type="ARBA" id="ARBA00051231"/>
    </source>
</evidence>
<evidence type="ECO:0000256" key="5">
    <source>
        <dbReference type="ARBA" id="ARBA00023002"/>
    </source>
</evidence>
<comment type="function">
    <text evidence="8 10">The pyruvate dehydrogenase complex catalyzes the overall conversion of pyruvate to acetyl-CoA and CO(2). It contains multiple copies of three enzymatic components: pyruvate dehydrogenase (E1), dihydrolipoamide acetyltransferase (E2) and lipoamide dehydrogenase (E3).</text>
</comment>
<dbReference type="InterPro" id="IPR029061">
    <property type="entry name" value="THDP-binding"/>
</dbReference>
<dbReference type="AlphaFoldDB" id="A0A5J5GEE0"/>
<dbReference type="Proteomes" id="UP000367750">
    <property type="component" value="Unassembled WGS sequence"/>
</dbReference>
<evidence type="ECO:0000313" key="12">
    <source>
        <dbReference type="EMBL" id="KAA9006525.1"/>
    </source>
</evidence>
<proteinExistence type="predicted"/>
<dbReference type="NCBIfam" id="TIGR03181">
    <property type="entry name" value="PDH_E1_alph_x"/>
    <property type="match status" value="1"/>
</dbReference>
<sequence length="355" mass="39459">MSKVPYEVYTEDVEALSVLSPEGEVINKDKMPELSDEQLKQIAYRMIFTRTWDDRAVNLGRQGRLGFYAPVSGQEATMVGSEFALEKGDFVAPGYRDIPQLVWHGLPLYQAFLYSRGHQHGGEIPEGVNVLPPQIIIGAQILHAIGLGMGFKLKKEKNVVITYTGDGGSSEGDFYEGLNYAGRFKLPVIFFVQNNGYAITTPFAKQTAAKSIAHKAVAAGITGVKVDGMDVFAVIRAVQEAAERARNGEGATLIEAVTYRFRPHSLSDDASKYRTKEEEGQWSEKDPIARVVKYLEAKGLWSDEETQRVKDEAKATVNEEIKKAEKTEKMTIAGLLDSMFEKTPQHLEEQKADFQ</sequence>
<evidence type="ECO:0000256" key="3">
    <source>
        <dbReference type="ARBA" id="ARBA00012281"/>
    </source>
</evidence>
<feature type="domain" description="Dehydrogenase E1 component" evidence="11">
    <location>
        <begin position="45"/>
        <end position="331"/>
    </location>
</feature>
<keyword evidence="5 10" id="KW-0560">Oxidoreductase</keyword>